<name>A0A6N9UM40_9ACTN</name>
<organism evidence="2 3">
    <name type="scientific">Streptomyces coelicoflavus</name>
    <dbReference type="NCBI Taxonomy" id="285562"/>
    <lineage>
        <taxon>Bacteria</taxon>
        <taxon>Bacillati</taxon>
        <taxon>Actinomycetota</taxon>
        <taxon>Actinomycetes</taxon>
        <taxon>Kitasatosporales</taxon>
        <taxon>Streptomycetaceae</taxon>
        <taxon>Streptomyces</taxon>
    </lineage>
</organism>
<keyword evidence="1" id="KW-0472">Membrane</keyword>
<gene>
    <name evidence="2" type="ORF">G3I46_12340</name>
</gene>
<proteinExistence type="predicted"/>
<evidence type="ECO:0000313" key="3">
    <source>
        <dbReference type="Proteomes" id="UP000469545"/>
    </source>
</evidence>
<accession>A0A6N9UM40</accession>
<sequence>GPVPRRVAALLGPAPAVRTWPPAFTSVGLAAWAAAAGTAVSAMSSANAAVTMFLILRAATPF</sequence>
<keyword evidence="3" id="KW-1185">Reference proteome</keyword>
<protein>
    <submittedName>
        <fullName evidence="2">M56 family peptidase</fullName>
    </submittedName>
</protein>
<reference evidence="2 3" key="1">
    <citation type="submission" date="2020-01" db="EMBL/GenBank/DDBJ databases">
        <title>Insect and environment-associated Actinomycetes.</title>
        <authorList>
            <person name="Currrie C."/>
            <person name="Chevrette M."/>
            <person name="Carlson C."/>
            <person name="Stubbendieck R."/>
            <person name="Wendt-Pienkowski E."/>
        </authorList>
    </citation>
    <scope>NUCLEOTIDE SEQUENCE [LARGE SCALE GENOMIC DNA]</scope>
    <source>
        <strain evidence="2 3">SID14172</strain>
    </source>
</reference>
<evidence type="ECO:0000256" key="1">
    <source>
        <dbReference type="SAM" id="Phobius"/>
    </source>
</evidence>
<dbReference type="EMBL" id="JAAGMB010000261">
    <property type="protein sequence ID" value="NEB17290.1"/>
    <property type="molecule type" value="Genomic_DNA"/>
</dbReference>
<keyword evidence="1" id="KW-0812">Transmembrane</keyword>
<evidence type="ECO:0000313" key="2">
    <source>
        <dbReference type="EMBL" id="NEB17290.1"/>
    </source>
</evidence>
<feature type="non-terminal residue" evidence="2">
    <location>
        <position position="1"/>
    </location>
</feature>
<keyword evidence="1" id="KW-1133">Transmembrane helix</keyword>
<dbReference type="Proteomes" id="UP000469545">
    <property type="component" value="Unassembled WGS sequence"/>
</dbReference>
<feature type="transmembrane region" description="Helical" evidence="1">
    <location>
        <begin position="29"/>
        <end position="56"/>
    </location>
</feature>
<comment type="caution">
    <text evidence="2">The sequence shown here is derived from an EMBL/GenBank/DDBJ whole genome shotgun (WGS) entry which is preliminary data.</text>
</comment>
<dbReference type="AlphaFoldDB" id="A0A6N9UM40"/>